<evidence type="ECO:0000256" key="2">
    <source>
        <dbReference type="ARBA" id="ARBA00010990"/>
    </source>
</evidence>
<dbReference type="InterPro" id="IPR002582">
    <property type="entry name" value="ACPS"/>
</dbReference>
<evidence type="ECO:0000256" key="3">
    <source>
        <dbReference type="ARBA" id="ARBA00022490"/>
    </source>
</evidence>
<organism evidence="13 14">
    <name type="scientific">Bacillus seohaeanensis</name>
    <dbReference type="NCBI Taxonomy" id="284580"/>
    <lineage>
        <taxon>Bacteria</taxon>
        <taxon>Bacillati</taxon>
        <taxon>Bacillota</taxon>
        <taxon>Bacilli</taxon>
        <taxon>Bacillales</taxon>
        <taxon>Bacillaceae</taxon>
        <taxon>Bacillus</taxon>
    </lineage>
</organism>
<protein>
    <recommendedName>
        <fullName evidence="11">Holo-[acyl-carrier-protein] synthase</fullName>
        <shortName evidence="11">Holo-ACP synthase</shortName>
        <ecNumber evidence="11">2.7.8.7</ecNumber>
    </recommendedName>
    <alternativeName>
        <fullName evidence="11">4'-phosphopantetheinyl transferase AcpS</fullName>
    </alternativeName>
</protein>
<evidence type="ECO:0000256" key="1">
    <source>
        <dbReference type="ARBA" id="ARBA00001946"/>
    </source>
</evidence>
<evidence type="ECO:0000259" key="12">
    <source>
        <dbReference type="Pfam" id="PF01648"/>
    </source>
</evidence>
<feature type="binding site" evidence="11">
    <location>
        <position position="58"/>
    </location>
    <ligand>
        <name>Mg(2+)</name>
        <dbReference type="ChEBI" id="CHEBI:18420"/>
    </ligand>
</feature>
<keyword evidence="5 11" id="KW-0808">Transferase</keyword>
<evidence type="ECO:0000313" key="13">
    <source>
        <dbReference type="EMBL" id="MFD2680822.1"/>
    </source>
</evidence>
<comment type="catalytic activity">
    <reaction evidence="11">
        <text>apo-[ACP] + CoA = holo-[ACP] + adenosine 3',5'-bisphosphate + H(+)</text>
        <dbReference type="Rhea" id="RHEA:12068"/>
        <dbReference type="Rhea" id="RHEA-COMP:9685"/>
        <dbReference type="Rhea" id="RHEA-COMP:9690"/>
        <dbReference type="ChEBI" id="CHEBI:15378"/>
        <dbReference type="ChEBI" id="CHEBI:29999"/>
        <dbReference type="ChEBI" id="CHEBI:57287"/>
        <dbReference type="ChEBI" id="CHEBI:58343"/>
        <dbReference type="ChEBI" id="CHEBI:64479"/>
        <dbReference type="EC" id="2.7.8.7"/>
    </reaction>
</comment>
<comment type="similarity">
    <text evidence="2">Belongs to the P-Pant transferase superfamily. Gsp/Sfp/HetI/AcpT family.</text>
</comment>
<dbReference type="InterPro" id="IPR050559">
    <property type="entry name" value="P-Pant_transferase_sf"/>
</dbReference>
<gene>
    <name evidence="11 13" type="primary">acpS</name>
    <name evidence="13" type="ORF">ACFSUL_08615</name>
</gene>
<reference evidence="14" key="1">
    <citation type="journal article" date="2019" name="Int. J. Syst. Evol. Microbiol.">
        <title>The Global Catalogue of Microorganisms (GCM) 10K type strain sequencing project: providing services to taxonomists for standard genome sequencing and annotation.</title>
        <authorList>
            <consortium name="The Broad Institute Genomics Platform"/>
            <consortium name="The Broad Institute Genome Sequencing Center for Infectious Disease"/>
            <person name="Wu L."/>
            <person name="Ma J."/>
        </authorList>
    </citation>
    <scope>NUCLEOTIDE SEQUENCE [LARGE SCALE GENOMIC DNA]</scope>
    <source>
        <strain evidence="14">KCTC 3913</strain>
    </source>
</reference>
<comment type="function">
    <text evidence="11">Transfers the 4'-phosphopantetheine moiety from coenzyme A to a Ser of acyl-carrier-protein.</text>
</comment>
<proteinExistence type="inferred from homology"/>
<evidence type="ECO:0000256" key="4">
    <source>
        <dbReference type="ARBA" id="ARBA00022516"/>
    </source>
</evidence>
<comment type="cofactor">
    <cofactor evidence="1 11">
        <name>Mg(2+)</name>
        <dbReference type="ChEBI" id="CHEBI:18420"/>
    </cofactor>
</comment>
<dbReference type="EMBL" id="JBHUMF010000018">
    <property type="protein sequence ID" value="MFD2680822.1"/>
    <property type="molecule type" value="Genomic_DNA"/>
</dbReference>
<dbReference type="InterPro" id="IPR004568">
    <property type="entry name" value="Ppantetheine-prot_Trfase_dom"/>
</dbReference>
<dbReference type="GO" id="GO:0008897">
    <property type="term" value="F:holo-[acyl-carrier-protein] synthase activity"/>
    <property type="evidence" value="ECO:0007669"/>
    <property type="project" value="UniProtKB-EC"/>
</dbReference>
<evidence type="ECO:0000313" key="14">
    <source>
        <dbReference type="Proteomes" id="UP001597506"/>
    </source>
</evidence>
<evidence type="ECO:0000256" key="5">
    <source>
        <dbReference type="ARBA" id="ARBA00022679"/>
    </source>
</evidence>
<dbReference type="NCBIfam" id="TIGR00556">
    <property type="entry name" value="pantethn_trn"/>
    <property type="match status" value="1"/>
</dbReference>
<evidence type="ECO:0000256" key="11">
    <source>
        <dbReference type="HAMAP-Rule" id="MF_00101"/>
    </source>
</evidence>
<dbReference type="NCBIfam" id="TIGR00516">
    <property type="entry name" value="acpS"/>
    <property type="match status" value="1"/>
</dbReference>
<feature type="binding site" evidence="11">
    <location>
        <position position="8"/>
    </location>
    <ligand>
        <name>Mg(2+)</name>
        <dbReference type="ChEBI" id="CHEBI:18420"/>
    </ligand>
</feature>
<keyword evidence="7 11" id="KW-0276">Fatty acid metabolism</keyword>
<dbReference type="HAMAP" id="MF_00101">
    <property type="entry name" value="AcpS"/>
    <property type="match status" value="1"/>
</dbReference>
<evidence type="ECO:0000256" key="7">
    <source>
        <dbReference type="ARBA" id="ARBA00022832"/>
    </source>
</evidence>
<evidence type="ECO:0000256" key="10">
    <source>
        <dbReference type="ARBA" id="ARBA00023160"/>
    </source>
</evidence>
<dbReference type="Pfam" id="PF01648">
    <property type="entry name" value="ACPS"/>
    <property type="match status" value="1"/>
</dbReference>
<dbReference type="PANTHER" id="PTHR12215">
    <property type="entry name" value="PHOSPHOPANTETHEINE TRANSFERASE"/>
    <property type="match status" value="1"/>
</dbReference>
<dbReference type="InterPro" id="IPR037143">
    <property type="entry name" value="4-PPantetheinyl_Trfase_dom_sf"/>
</dbReference>
<comment type="similarity">
    <text evidence="11">Belongs to the P-Pant transferase superfamily. AcpS family.</text>
</comment>
<comment type="subcellular location">
    <subcellularLocation>
        <location evidence="11">Cytoplasm</location>
    </subcellularLocation>
</comment>
<dbReference type="SUPFAM" id="SSF56214">
    <property type="entry name" value="4'-phosphopantetheinyl transferase"/>
    <property type="match status" value="1"/>
</dbReference>
<dbReference type="Proteomes" id="UP001597506">
    <property type="component" value="Unassembled WGS sequence"/>
</dbReference>
<keyword evidence="3 11" id="KW-0963">Cytoplasm</keyword>
<keyword evidence="6 11" id="KW-0479">Metal-binding</keyword>
<keyword evidence="10 11" id="KW-0275">Fatty acid biosynthesis</keyword>
<feature type="domain" description="4'-phosphopantetheinyl transferase" evidence="12">
    <location>
        <begin position="4"/>
        <end position="110"/>
    </location>
</feature>
<dbReference type="Gene3D" id="3.90.470.20">
    <property type="entry name" value="4'-phosphopantetheinyl transferase domain"/>
    <property type="match status" value="1"/>
</dbReference>
<evidence type="ECO:0000256" key="9">
    <source>
        <dbReference type="ARBA" id="ARBA00023098"/>
    </source>
</evidence>
<sequence>MIKGIGLDIVEMSRIEMIMKRHGKFIERVLTEKEQAQFHQYQGWRQVEFLAGRFSAKEAYAKANGTGIGTDLSFQDIEVSKDKLGKPYFSKPAKVRAHLSITHSKDFAAAQVIVEE</sequence>
<keyword evidence="8 11" id="KW-0460">Magnesium</keyword>
<name>A0ABW5RQT7_9BACI</name>
<evidence type="ECO:0000256" key="6">
    <source>
        <dbReference type="ARBA" id="ARBA00022723"/>
    </source>
</evidence>
<dbReference type="PANTHER" id="PTHR12215:SF10">
    <property type="entry name" value="L-AMINOADIPATE-SEMIALDEHYDE DEHYDROGENASE-PHOSPHOPANTETHEINYL TRANSFERASE"/>
    <property type="match status" value="1"/>
</dbReference>
<comment type="caution">
    <text evidence="13">The sequence shown here is derived from an EMBL/GenBank/DDBJ whole genome shotgun (WGS) entry which is preliminary data.</text>
</comment>
<dbReference type="RefSeq" id="WP_377934566.1">
    <property type="nucleotide sequence ID" value="NZ_JBHUMF010000018.1"/>
</dbReference>
<dbReference type="InterPro" id="IPR008278">
    <property type="entry name" value="4-PPantetheinyl_Trfase_dom"/>
</dbReference>
<keyword evidence="4 11" id="KW-0444">Lipid biosynthesis</keyword>
<keyword evidence="14" id="KW-1185">Reference proteome</keyword>
<evidence type="ECO:0000256" key="8">
    <source>
        <dbReference type="ARBA" id="ARBA00022842"/>
    </source>
</evidence>
<dbReference type="EC" id="2.7.8.7" evidence="11"/>
<accession>A0ABW5RQT7</accession>
<keyword evidence="9 11" id="KW-0443">Lipid metabolism</keyword>